<evidence type="ECO:0000313" key="4">
    <source>
        <dbReference type="EMBL" id="KAF4662848.1"/>
    </source>
</evidence>
<comment type="caution">
    <text evidence="3">The sequence shown here is derived from an EMBL/GenBank/DDBJ whole genome shotgun (WGS) entry which is preliminary data.</text>
</comment>
<dbReference type="Gene3D" id="1.20.1050.10">
    <property type="match status" value="1"/>
</dbReference>
<evidence type="ECO:0000313" key="5">
    <source>
        <dbReference type="Proteomes" id="UP000570595"/>
    </source>
</evidence>
<proteinExistence type="predicted"/>
<dbReference type="PROSITE" id="PS50404">
    <property type="entry name" value="GST_NTER"/>
    <property type="match status" value="1"/>
</dbReference>
<dbReference type="EMBL" id="JABAHT010000342">
    <property type="protein sequence ID" value="KAF4657692.1"/>
    <property type="molecule type" value="Genomic_DNA"/>
</dbReference>
<dbReference type="SUPFAM" id="SSF52833">
    <property type="entry name" value="Thioredoxin-like"/>
    <property type="match status" value="1"/>
</dbReference>
<dbReference type="InterPro" id="IPR036249">
    <property type="entry name" value="Thioredoxin-like_sf"/>
</dbReference>
<dbReference type="PROSITE" id="PS51354">
    <property type="entry name" value="GLUTAREDOXIN_2"/>
    <property type="match status" value="1"/>
</dbReference>
<gene>
    <name evidence="4" type="ORF">FOL46_005107</name>
    <name evidence="3" type="ORF">FOZ61_006125</name>
</gene>
<dbReference type="SUPFAM" id="SSF47616">
    <property type="entry name" value="GST C-terminal domain-like"/>
    <property type="match status" value="1"/>
</dbReference>
<dbReference type="InterPro" id="IPR004045">
    <property type="entry name" value="Glutathione_S-Trfase_N"/>
</dbReference>
<dbReference type="InterPro" id="IPR011767">
    <property type="entry name" value="GLR_AS"/>
</dbReference>
<dbReference type="InterPro" id="IPR036282">
    <property type="entry name" value="Glutathione-S-Trfase_C_sf"/>
</dbReference>
<dbReference type="PROSITE" id="PS00195">
    <property type="entry name" value="GLUTAREDOXIN_1"/>
    <property type="match status" value="1"/>
</dbReference>
<dbReference type="EMBL" id="JABANN010000307">
    <property type="protein sequence ID" value="KAF4662848.1"/>
    <property type="molecule type" value="Genomic_DNA"/>
</dbReference>
<dbReference type="InterPro" id="IPR040456">
    <property type="entry name" value="RNase_H2_suB"/>
</dbReference>
<evidence type="ECO:0000256" key="1">
    <source>
        <dbReference type="SAM" id="MobiDB-lite"/>
    </source>
</evidence>
<evidence type="ECO:0000313" key="6">
    <source>
        <dbReference type="Proteomes" id="UP000572268"/>
    </source>
</evidence>
<dbReference type="PANTHER" id="PTHR12782:SF5">
    <property type="entry name" value="PROSTAGLANDIN E SYNTHASE 2"/>
    <property type="match status" value="1"/>
</dbReference>
<sequence>MFTRLGSRRLCAAAGGVSRLPEVNIYQYEICPYCNKVKAFLDWQQVPYKTMDVNPLTKGEIRFSKDYRKVPIAFIDGIQVNDSTEIIKKLVEALGRENVSQQLQEPEISKWVDWTDKKLAVLLFPNLTRTFGESFEAFGYIMNIPHMWLPMKMVNRLVGGWAMWMANDKIRKKYNIDDEREDLLKCIDEWTVDLAARGGKFHGGTKPDLADVAVYGCIRSLEGFTTHHWLLRNHTDLLTWLVQYDVSSYAGVQSVGPSFCLPYQEFNCMTLTVAELLVIMPSAQRWKCRLLFSRIDLTQEKVEVLRLPHPSDGKLANFLLTSAGRLFEVNSFERSGYNRGSIFVGHETLVRDPHVLLGTEVAPVMVLLPYLRLFILSDRFVTFTDIILGASTEYSDCREAFKHMVTLCRDGLEKQLACVCETKAVSKDAEEKVYRFSLERLAAWLAVIVRKTTEQAISSALYFTEVGECATEELRRERLSRFMCELCYHFAMGDADLVAKVARRLDVDVSKALVPSPAKKVSPPAVETAPVNQKRIRPSEANKVDAKRARLEQAAKGCKKISSFFTKLPSKSSSK</sequence>
<dbReference type="SFLD" id="SFLDG01182">
    <property type="entry name" value="Prostaglandin_E_synthase_like"/>
    <property type="match status" value="1"/>
</dbReference>
<dbReference type="Gene3D" id="1.10.20.120">
    <property type="match status" value="1"/>
</dbReference>
<feature type="region of interest" description="Disordered" evidence="1">
    <location>
        <begin position="522"/>
        <end position="545"/>
    </location>
</feature>
<dbReference type="AlphaFoldDB" id="A0A7J6LEN3"/>
<protein>
    <recommendedName>
        <fullName evidence="2">GST N-terminal domain-containing protein</fullName>
    </recommendedName>
</protein>
<dbReference type="GO" id="GO:0032299">
    <property type="term" value="C:ribonuclease H2 complex"/>
    <property type="evidence" value="ECO:0007669"/>
    <property type="project" value="InterPro"/>
</dbReference>
<dbReference type="Proteomes" id="UP000572268">
    <property type="component" value="Unassembled WGS sequence"/>
</dbReference>
<evidence type="ECO:0000313" key="3">
    <source>
        <dbReference type="EMBL" id="KAF4657692.1"/>
    </source>
</evidence>
<organism evidence="3 5">
    <name type="scientific">Perkinsus olseni</name>
    <name type="common">Perkinsus atlanticus</name>
    <dbReference type="NCBI Taxonomy" id="32597"/>
    <lineage>
        <taxon>Eukaryota</taxon>
        <taxon>Sar</taxon>
        <taxon>Alveolata</taxon>
        <taxon>Perkinsozoa</taxon>
        <taxon>Perkinsea</taxon>
        <taxon>Perkinsida</taxon>
        <taxon>Perkinsidae</taxon>
        <taxon>Perkinsus</taxon>
    </lineage>
</organism>
<name>A0A7J6LEN3_PEROL</name>
<dbReference type="GO" id="GO:0005739">
    <property type="term" value="C:mitochondrion"/>
    <property type="evidence" value="ECO:0007669"/>
    <property type="project" value="TreeGrafter"/>
</dbReference>
<evidence type="ECO:0000259" key="2">
    <source>
        <dbReference type="PROSITE" id="PS50404"/>
    </source>
</evidence>
<dbReference type="InterPro" id="IPR040079">
    <property type="entry name" value="Glutathione_S-Trfase"/>
</dbReference>
<dbReference type="CDD" id="cd09270">
    <property type="entry name" value="RNase_H2-B"/>
    <property type="match status" value="1"/>
</dbReference>
<dbReference type="SFLD" id="SFLDG01203">
    <property type="entry name" value="Prostaglandin_E_synthase_like1"/>
    <property type="match status" value="1"/>
</dbReference>
<dbReference type="Pfam" id="PF09468">
    <property type="entry name" value="RNase_H2-Ydr279"/>
    <property type="match status" value="1"/>
</dbReference>
<dbReference type="GO" id="GO:0050220">
    <property type="term" value="F:prostaglandin-E synthase activity"/>
    <property type="evidence" value="ECO:0007669"/>
    <property type="project" value="InterPro"/>
</dbReference>
<dbReference type="InterPro" id="IPR034334">
    <property type="entry name" value="PGES2"/>
</dbReference>
<dbReference type="OrthoDB" id="423541at2759"/>
<feature type="domain" description="GST N-terminal" evidence="2">
    <location>
        <begin position="21"/>
        <end position="98"/>
    </location>
</feature>
<dbReference type="Gene3D" id="3.40.30.10">
    <property type="entry name" value="Glutaredoxin"/>
    <property type="match status" value="1"/>
</dbReference>
<accession>A0A7J6LEN3</accession>
<dbReference type="Pfam" id="PF13417">
    <property type="entry name" value="GST_N_3"/>
    <property type="match status" value="1"/>
</dbReference>
<dbReference type="Proteomes" id="UP000570595">
    <property type="component" value="Unassembled WGS sequence"/>
</dbReference>
<dbReference type="Gene3D" id="2.20.25.530">
    <property type="match status" value="1"/>
</dbReference>
<reference evidence="5 6" key="1">
    <citation type="submission" date="2020-04" db="EMBL/GenBank/DDBJ databases">
        <title>Perkinsus olseni comparative genomics.</title>
        <authorList>
            <person name="Bogema D.R."/>
        </authorList>
    </citation>
    <scope>NUCLEOTIDE SEQUENCE [LARGE SCALE GENOMIC DNA]</scope>
    <source>
        <strain evidence="3">ATCC PRA-179</strain>
        <strain evidence="4">ATCC PRA-31</strain>
    </source>
</reference>
<dbReference type="PANTHER" id="PTHR12782">
    <property type="entry name" value="MICROSOMAL PROSTAGLANDIN E SYNTHASE-2"/>
    <property type="match status" value="1"/>
</dbReference>
<dbReference type="SFLD" id="SFLDS00019">
    <property type="entry name" value="Glutathione_Transferase_(cytos"/>
    <property type="match status" value="1"/>
</dbReference>
<dbReference type="InterPro" id="IPR019024">
    <property type="entry name" value="RNase_H2_suB_wHTH"/>
</dbReference>